<feature type="domain" description="MalQ N-terminal beta-sandwich" evidence="12">
    <location>
        <begin position="68"/>
        <end position="145"/>
    </location>
</feature>
<dbReference type="AlphaFoldDB" id="A0A9W6UWX3"/>
<comment type="similarity">
    <text evidence="2 10">Belongs to the disproportionating enzyme family.</text>
</comment>
<evidence type="ECO:0000256" key="4">
    <source>
        <dbReference type="ARBA" id="ARBA00020295"/>
    </source>
</evidence>
<protein>
    <recommendedName>
        <fullName evidence="4 10">4-alpha-glucanotransferase</fullName>
        <ecNumber evidence="3 10">2.4.1.25</ecNumber>
    </recommendedName>
    <alternativeName>
        <fullName evidence="8 10">Amylomaltase</fullName>
    </alternativeName>
    <alternativeName>
        <fullName evidence="9 10">Disproportionating enzyme</fullName>
    </alternativeName>
</protein>
<evidence type="ECO:0000256" key="8">
    <source>
        <dbReference type="ARBA" id="ARBA00031423"/>
    </source>
</evidence>
<comment type="caution">
    <text evidence="13">The sequence shown here is derived from an EMBL/GenBank/DDBJ whole genome shotgun (WGS) entry which is preliminary data.</text>
</comment>
<evidence type="ECO:0000256" key="11">
    <source>
        <dbReference type="SAM" id="MobiDB-lite"/>
    </source>
</evidence>
<reference evidence="13" key="1">
    <citation type="submission" date="2023-02" db="EMBL/GenBank/DDBJ databases">
        <title>Actinomadura rubrobrunea NBRC 14622.</title>
        <authorList>
            <person name="Ichikawa N."/>
            <person name="Sato H."/>
            <person name="Tonouchi N."/>
        </authorList>
    </citation>
    <scope>NUCLEOTIDE SEQUENCE</scope>
    <source>
        <strain evidence="13">NBRC 14622</strain>
    </source>
</reference>
<dbReference type="InterPro" id="IPR017853">
    <property type="entry name" value="GH"/>
</dbReference>
<dbReference type="Pfam" id="PF21226">
    <property type="entry name" value="MalQ_N"/>
    <property type="match status" value="1"/>
</dbReference>
<feature type="compositionally biased region" description="Basic residues" evidence="11">
    <location>
        <begin position="697"/>
        <end position="708"/>
    </location>
</feature>
<dbReference type="Proteomes" id="UP001165124">
    <property type="component" value="Unassembled WGS sequence"/>
</dbReference>
<feature type="region of interest" description="Disordered" evidence="11">
    <location>
        <begin position="688"/>
        <end position="708"/>
    </location>
</feature>
<name>A0A9W6UWX3_9ACTN</name>
<keyword evidence="7 10" id="KW-0119">Carbohydrate metabolism</keyword>
<sequence>MAHEELRRLARAHHVAAGYKDWLGRETPVPAETLVAVLAALGVDASTPSAVRAELARLPERRRRRMLPCVVTCRGVPGADRIQVPPQTELSVELADGTTLTPIPAPPTPEGDITYTLPADTPLGWHRVRARRGSQEQEAALLFAPERLRAPDPAWGFTAQLYSVRSRASWGIGDLHDLARLAAWSGKELGAGFVLVNPLHATEPTPPIAPSPYSPMSRRYASPLYLRVEDVPECAALSADERERVAALAAPLRRDNGLIDRDAVWTAKRQALETLYLVPRTPRRQHEYDRFRHREGEALTVFATWCALAEEYGNDWRRWPPHLQDAASPAVARAAERLASRVDFHAWLQWQLDQQLAAAQRTARAAGMPIGIMHDVAVGVPHASADAWAYRPLFVEEMSVGAPPDEFNQRGQDWGQPPWHPERLAHAEYAPYREMLATALRHGGGLRIDHAMQVSRLWWIPEGASPADGTYVGYDHEALLSCLIWEAARTDAVVVGEDLGTVEPRLRADLAMRGVLGTSLLWFERDRHGRPQTPENWRELSLATVGTHDMPPIIGFLHGDHVALRDRLGLLARPAADEAADHWRQLADWLALLRAEGLLAASPDAVLRRLADGAHDHDEAVASALHALLARTPARLVGVSLADAVGERRTQNQPGTTDGYPNWRLPLADADGRPVVLDDLPADPRPVAAVEPVRAAMRTRARPPRRSR</sequence>
<evidence type="ECO:0000256" key="7">
    <source>
        <dbReference type="ARBA" id="ARBA00023277"/>
    </source>
</evidence>
<evidence type="ECO:0000256" key="1">
    <source>
        <dbReference type="ARBA" id="ARBA00000439"/>
    </source>
</evidence>
<dbReference type="PANTHER" id="PTHR32438">
    <property type="entry name" value="4-ALPHA-GLUCANOTRANSFERASE DPE1, CHLOROPLASTIC/AMYLOPLASTIC"/>
    <property type="match status" value="1"/>
</dbReference>
<evidence type="ECO:0000256" key="2">
    <source>
        <dbReference type="ARBA" id="ARBA00005684"/>
    </source>
</evidence>
<keyword evidence="14" id="KW-1185">Reference proteome</keyword>
<comment type="catalytic activity">
    <reaction evidence="1 10">
        <text>Transfers a segment of a (1-&gt;4)-alpha-D-glucan to a new position in an acceptor, which may be glucose or a (1-&gt;4)-alpha-D-glucan.</text>
        <dbReference type="EC" id="2.4.1.25"/>
    </reaction>
</comment>
<evidence type="ECO:0000256" key="6">
    <source>
        <dbReference type="ARBA" id="ARBA00022679"/>
    </source>
</evidence>
<organism evidence="13 14">
    <name type="scientific">Actinomadura rubrobrunea</name>
    <dbReference type="NCBI Taxonomy" id="115335"/>
    <lineage>
        <taxon>Bacteria</taxon>
        <taxon>Bacillati</taxon>
        <taxon>Actinomycetota</taxon>
        <taxon>Actinomycetes</taxon>
        <taxon>Streptosporangiales</taxon>
        <taxon>Thermomonosporaceae</taxon>
        <taxon>Actinomadura</taxon>
    </lineage>
</organism>
<dbReference type="InterPro" id="IPR003385">
    <property type="entry name" value="Glyco_hydro_77"/>
</dbReference>
<dbReference type="GO" id="GO:0004134">
    <property type="term" value="F:4-alpha-glucanotransferase activity"/>
    <property type="evidence" value="ECO:0007669"/>
    <property type="project" value="UniProtKB-EC"/>
</dbReference>
<dbReference type="InterPro" id="IPR048458">
    <property type="entry name" value="MalQ_N"/>
</dbReference>
<dbReference type="Pfam" id="PF02446">
    <property type="entry name" value="Glyco_hydro_77"/>
    <property type="match status" value="1"/>
</dbReference>
<dbReference type="EC" id="2.4.1.25" evidence="3 10"/>
<evidence type="ECO:0000256" key="5">
    <source>
        <dbReference type="ARBA" id="ARBA00022676"/>
    </source>
</evidence>
<gene>
    <name evidence="13" type="primary">malQ</name>
    <name evidence="13" type="ORF">Arub01_37520</name>
</gene>
<evidence type="ECO:0000313" key="14">
    <source>
        <dbReference type="Proteomes" id="UP001165124"/>
    </source>
</evidence>
<evidence type="ECO:0000313" key="13">
    <source>
        <dbReference type="EMBL" id="GLW65508.1"/>
    </source>
</evidence>
<keyword evidence="5 10" id="KW-0328">Glycosyltransferase</keyword>
<keyword evidence="6 10" id="KW-0808">Transferase</keyword>
<dbReference type="PANTHER" id="PTHR32438:SF5">
    <property type="entry name" value="4-ALPHA-GLUCANOTRANSFERASE DPE1, CHLOROPLASTIC_AMYLOPLASTIC"/>
    <property type="match status" value="1"/>
</dbReference>
<dbReference type="NCBIfam" id="TIGR00217">
    <property type="entry name" value="malQ"/>
    <property type="match status" value="1"/>
</dbReference>
<accession>A0A9W6UWX3</accession>
<dbReference type="Gene3D" id="3.20.20.80">
    <property type="entry name" value="Glycosidases"/>
    <property type="match status" value="1"/>
</dbReference>
<dbReference type="EMBL" id="BSRZ01000009">
    <property type="protein sequence ID" value="GLW65508.1"/>
    <property type="molecule type" value="Genomic_DNA"/>
</dbReference>
<evidence type="ECO:0000259" key="12">
    <source>
        <dbReference type="Pfam" id="PF21226"/>
    </source>
</evidence>
<dbReference type="GO" id="GO:0005975">
    <property type="term" value="P:carbohydrate metabolic process"/>
    <property type="evidence" value="ECO:0007669"/>
    <property type="project" value="InterPro"/>
</dbReference>
<evidence type="ECO:0000256" key="3">
    <source>
        <dbReference type="ARBA" id="ARBA00012560"/>
    </source>
</evidence>
<dbReference type="RefSeq" id="WP_067909992.1">
    <property type="nucleotide sequence ID" value="NZ_BSRZ01000009.1"/>
</dbReference>
<proteinExistence type="inferred from homology"/>
<dbReference type="SUPFAM" id="SSF51445">
    <property type="entry name" value="(Trans)glycosidases"/>
    <property type="match status" value="1"/>
</dbReference>
<evidence type="ECO:0000256" key="10">
    <source>
        <dbReference type="RuleBase" id="RU361207"/>
    </source>
</evidence>
<evidence type="ECO:0000256" key="9">
    <source>
        <dbReference type="ARBA" id="ARBA00031501"/>
    </source>
</evidence>